<evidence type="ECO:0000256" key="4">
    <source>
        <dbReference type="ARBA" id="ARBA00023136"/>
    </source>
</evidence>
<feature type="transmembrane region" description="Helical" evidence="5">
    <location>
        <begin position="138"/>
        <end position="171"/>
    </location>
</feature>
<evidence type="ECO:0000313" key="6">
    <source>
        <dbReference type="EMBL" id="MEW9571869.1"/>
    </source>
</evidence>
<keyword evidence="6" id="KW-0808">Transferase</keyword>
<dbReference type="EC" id="2.1.1.334" evidence="6"/>
<protein>
    <submittedName>
        <fullName evidence="6">Isoprenylcysteine carboxylmethyltransferase family protein</fullName>
        <ecNumber evidence="6">2.1.1.100</ecNumber>
        <ecNumber evidence="6">2.1.1.334</ecNumber>
    </submittedName>
</protein>
<feature type="transmembrane region" description="Helical" evidence="5">
    <location>
        <begin position="53"/>
        <end position="73"/>
    </location>
</feature>
<gene>
    <name evidence="6" type="ORF">ABQJ54_08900</name>
</gene>
<keyword evidence="4 5" id="KW-0472">Membrane</keyword>
<keyword evidence="3 5" id="KW-1133">Transmembrane helix</keyword>
<dbReference type="PANTHER" id="PTHR43847:SF1">
    <property type="entry name" value="BLL3993 PROTEIN"/>
    <property type="match status" value="1"/>
</dbReference>
<feature type="transmembrane region" description="Helical" evidence="5">
    <location>
        <begin position="85"/>
        <end position="107"/>
    </location>
</feature>
<dbReference type="InterPro" id="IPR007318">
    <property type="entry name" value="Phopholipid_MeTrfase"/>
</dbReference>
<reference evidence="6 7" key="1">
    <citation type="submission" date="2024-06" db="EMBL/GenBank/DDBJ databases">
        <authorList>
            <person name="Woo H."/>
        </authorList>
    </citation>
    <scope>NUCLEOTIDE SEQUENCE [LARGE SCALE GENOMIC DNA]</scope>
    <source>
        <strain evidence="6 7">Si-c</strain>
    </source>
</reference>
<dbReference type="Gene3D" id="1.20.120.1630">
    <property type="match status" value="1"/>
</dbReference>
<keyword evidence="2 5" id="KW-0812">Transmembrane</keyword>
<dbReference type="Pfam" id="PF04191">
    <property type="entry name" value="PEMT"/>
    <property type="match status" value="1"/>
</dbReference>
<dbReference type="InterPro" id="IPR052527">
    <property type="entry name" value="Metal_cation-efflux_comp"/>
</dbReference>
<evidence type="ECO:0000313" key="7">
    <source>
        <dbReference type="Proteomes" id="UP001556220"/>
    </source>
</evidence>
<dbReference type="GO" id="GO:0032259">
    <property type="term" value="P:methylation"/>
    <property type="evidence" value="ECO:0007669"/>
    <property type="project" value="UniProtKB-KW"/>
</dbReference>
<name>A0ABV3QDU7_9GAMM</name>
<dbReference type="GO" id="GO:0004671">
    <property type="term" value="F:protein C-terminal S-isoprenylcysteine carboxyl O-methyltransferase activity"/>
    <property type="evidence" value="ECO:0007669"/>
    <property type="project" value="UniProtKB-EC"/>
</dbReference>
<dbReference type="RefSeq" id="WP_367853938.1">
    <property type="nucleotide sequence ID" value="NZ_JBFOHK010000002.1"/>
</dbReference>
<keyword evidence="7" id="KW-1185">Reference proteome</keyword>
<dbReference type="PANTHER" id="PTHR43847">
    <property type="entry name" value="BLL3993 PROTEIN"/>
    <property type="match status" value="1"/>
</dbReference>
<organism evidence="6 7">
    <name type="scientific">Rhodanobacter lycopersici</name>
    <dbReference type="NCBI Taxonomy" id="3162487"/>
    <lineage>
        <taxon>Bacteria</taxon>
        <taxon>Pseudomonadati</taxon>
        <taxon>Pseudomonadota</taxon>
        <taxon>Gammaproteobacteria</taxon>
        <taxon>Lysobacterales</taxon>
        <taxon>Rhodanobacteraceae</taxon>
        <taxon>Rhodanobacter</taxon>
    </lineage>
</organism>
<evidence type="ECO:0000256" key="2">
    <source>
        <dbReference type="ARBA" id="ARBA00022692"/>
    </source>
</evidence>
<dbReference type="EMBL" id="JBFOHK010000002">
    <property type="protein sequence ID" value="MEW9571869.1"/>
    <property type="molecule type" value="Genomic_DNA"/>
</dbReference>
<feature type="transmembrane region" description="Helical" evidence="5">
    <location>
        <begin position="12"/>
        <end position="33"/>
    </location>
</feature>
<comment type="subcellular location">
    <subcellularLocation>
        <location evidence="1">Endomembrane system</location>
        <topology evidence="1">Multi-pass membrane protein</topology>
    </subcellularLocation>
</comment>
<evidence type="ECO:0000256" key="3">
    <source>
        <dbReference type="ARBA" id="ARBA00022989"/>
    </source>
</evidence>
<keyword evidence="6" id="KW-0489">Methyltransferase</keyword>
<dbReference type="EC" id="2.1.1.100" evidence="6"/>
<evidence type="ECO:0000256" key="1">
    <source>
        <dbReference type="ARBA" id="ARBA00004127"/>
    </source>
</evidence>
<evidence type="ECO:0000256" key="5">
    <source>
        <dbReference type="SAM" id="Phobius"/>
    </source>
</evidence>
<proteinExistence type="predicted"/>
<dbReference type="Proteomes" id="UP001556220">
    <property type="component" value="Unassembled WGS sequence"/>
</dbReference>
<accession>A0ABV3QDU7</accession>
<comment type="caution">
    <text evidence="6">The sequence shown here is derived from an EMBL/GenBank/DDBJ whole genome shotgun (WGS) entry which is preliminary data.</text>
</comment>
<sequence>MTSSQIAAMSSFENYADLAVVVIWVAWLLYWFISAFGNKAAARVDGWASFLTYRVPLVVAYVLLFSRGTWRLWPWLAQRFLPHGVIWPCVGLALLLLGLALACWARVVLGRNWSATVQLKQDHELVVAGPYHRVRHPIYTGMLLGLLGTALVLGEWRGLLALALVAAAFWFKLRHEEAWMRERFGSAYVDYMRRTKALIPGVL</sequence>